<sequence>MQKNKLLIIVFFTLLVVINSAGIFPVSIEKAVQKQGWKNAFLTVGLENDSALLFMEEEKGEIRLASAYKGIFGWKIVDDSGLLSVSEDVEGFSGTEGSIKIKSNKKLHYFMGIIVDKNIDNMTFKLDEETKERTLYRTITQNGTRIYYTTLDKELDEVTYIAYNHLDQIIYSKP</sequence>
<proteinExistence type="predicted"/>
<dbReference type="RefSeq" id="WP_377558319.1">
    <property type="nucleotide sequence ID" value="NZ_JBHUHQ010000020.1"/>
</dbReference>
<evidence type="ECO:0000313" key="2">
    <source>
        <dbReference type="Proteomes" id="UP001597383"/>
    </source>
</evidence>
<organism evidence="1 2">
    <name type="scientific">Ornithinibacillus salinisoli</name>
    <dbReference type="NCBI Taxonomy" id="1848459"/>
    <lineage>
        <taxon>Bacteria</taxon>
        <taxon>Bacillati</taxon>
        <taxon>Bacillota</taxon>
        <taxon>Bacilli</taxon>
        <taxon>Bacillales</taxon>
        <taxon>Bacillaceae</taxon>
        <taxon>Ornithinibacillus</taxon>
    </lineage>
</organism>
<name>A0ABW4W1J0_9BACI</name>
<keyword evidence="2" id="KW-1185">Reference proteome</keyword>
<accession>A0ABW4W1J0</accession>
<comment type="caution">
    <text evidence="1">The sequence shown here is derived from an EMBL/GenBank/DDBJ whole genome shotgun (WGS) entry which is preliminary data.</text>
</comment>
<evidence type="ECO:0008006" key="3">
    <source>
        <dbReference type="Google" id="ProtNLM"/>
    </source>
</evidence>
<gene>
    <name evidence="1" type="ORF">ACFSJF_15480</name>
</gene>
<dbReference type="EMBL" id="JBHUHQ010000020">
    <property type="protein sequence ID" value="MFD2045677.1"/>
    <property type="molecule type" value="Genomic_DNA"/>
</dbReference>
<evidence type="ECO:0000313" key="1">
    <source>
        <dbReference type="EMBL" id="MFD2045677.1"/>
    </source>
</evidence>
<dbReference type="Proteomes" id="UP001597383">
    <property type="component" value="Unassembled WGS sequence"/>
</dbReference>
<reference evidence="2" key="1">
    <citation type="journal article" date="2019" name="Int. J. Syst. Evol. Microbiol.">
        <title>The Global Catalogue of Microorganisms (GCM) 10K type strain sequencing project: providing services to taxonomists for standard genome sequencing and annotation.</title>
        <authorList>
            <consortium name="The Broad Institute Genomics Platform"/>
            <consortium name="The Broad Institute Genome Sequencing Center for Infectious Disease"/>
            <person name="Wu L."/>
            <person name="Ma J."/>
        </authorList>
    </citation>
    <scope>NUCLEOTIDE SEQUENCE [LARGE SCALE GENOMIC DNA]</scope>
    <source>
        <strain evidence="2">R28</strain>
    </source>
</reference>
<protein>
    <recommendedName>
        <fullName evidence="3">DUF4340 domain-containing protein</fullName>
    </recommendedName>
</protein>